<reference evidence="2" key="1">
    <citation type="submission" date="2018-02" db="EMBL/GenBank/DDBJ databases">
        <title>Genome sequencing of Solimonas sp. HR-BB.</title>
        <authorList>
            <person name="Lee Y."/>
            <person name="Jeon C.O."/>
        </authorList>
    </citation>
    <scope>NUCLEOTIDE SEQUENCE [LARGE SCALE GENOMIC DNA]</scope>
    <source>
        <strain evidence="2">HR-E</strain>
    </source>
</reference>
<evidence type="ECO:0000313" key="2">
    <source>
        <dbReference type="Proteomes" id="UP000243900"/>
    </source>
</evidence>
<evidence type="ECO:0008006" key="3">
    <source>
        <dbReference type="Google" id="ProtNLM"/>
    </source>
</evidence>
<accession>A0A2P6ASC4</accession>
<organism evidence="1 2">
    <name type="scientific">Amnimonas aquatica</name>
    <dbReference type="NCBI Taxonomy" id="2094561"/>
    <lineage>
        <taxon>Bacteria</taxon>
        <taxon>Pseudomonadati</taxon>
        <taxon>Pseudomonadota</taxon>
        <taxon>Gammaproteobacteria</taxon>
        <taxon>Moraxellales</taxon>
        <taxon>Moraxellaceae</taxon>
        <taxon>Amnimonas</taxon>
    </lineage>
</organism>
<gene>
    <name evidence="1" type="ORF">C5O18_05990</name>
</gene>
<keyword evidence="2" id="KW-1185">Reference proteome</keyword>
<dbReference type="OrthoDB" id="5957313at2"/>
<dbReference type="Proteomes" id="UP000243900">
    <property type="component" value="Unassembled WGS sequence"/>
</dbReference>
<dbReference type="InterPro" id="IPR027405">
    <property type="entry name" value="YidB-like"/>
</dbReference>
<dbReference type="Pfam" id="PF20159">
    <property type="entry name" value="YidB"/>
    <property type="match status" value="1"/>
</dbReference>
<proteinExistence type="predicted"/>
<dbReference type="AlphaFoldDB" id="A0A2P6ASC4"/>
<dbReference type="SUPFAM" id="SSF140804">
    <property type="entry name" value="YidB-like"/>
    <property type="match status" value="1"/>
</dbReference>
<dbReference type="EMBL" id="PTQZ01000122">
    <property type="protein sequence ID" value="PQA42365.1"/>
    <property type="molecule type" value="Genomic_DNA"/>
</dbReference>
<sequence>MGILDDVTSLLGNAGGQAGGVLGAVQALISEQGGLQGLVQKLQSGGLGEQVKSWIGSGQNLPISAEQIQQVLGSPQVAAIAGKLGIDPQQAAAQVAQFLPGLIDKLTPNGQLPEGGNLLAQGADLLKGFLNR</sequence>
<protein>
    <recommendedName>
        <fullName evidence="3">DUF937 domain-containing protein</fullName>
    </recommendedName>
</protein>
<evidence type="ECO:0000313" key="1">
    <source>
        <dbReference type="EMBL" id="PQA42365.1"/>
    </source>
</evidence>
<dbReference type="Gene3D" id="1.10.10.690">
    <property type="entry name" value="YidB-like"/>
    <property type="match status" value="1"/>
</dbReference>
<name>A0A2P6ASC4_9GAMM</name>
<comment type="caution">
    <text evidence="1">The sequence shown here is derived from an EMBL/GenBank/DDBJ whole genome shotgun (WGS) entry which is preliminary data.</text>
</comment>
<dbReference type="InterPro" id="IPR045372">
    <property type="entry name" value="YidB"/>
</dbReference>